<organism evidence="1">
    <name type="scientific">human gut metagenome</name>
    <dbReference type="NCBI Taxonomy" id="408170"/>
    <lineage>
        <taxon>unclassified sequences</taxon>
        <taxon>metagenomes</taxon>
        <taxon>organismal metagenomes</taxon>
    </lineage>
</organism>
<accession>K1USA8</accession>
<reference evidence="1" key="1">
    <citation type="journal article" date="2013" name="Environ. Microbiol.">
        <title>Microbiota from the distal guts of lean and obese adolescents exhibit partial functional redundancy besides clear differences in community structure.</title>
        <authorList>
            <person name="Ferrer M."/>
            <person name="Ruiz A."/>
            <person name="Lanza F."/>
            <person name="Haange S.B."/>
            <person name="Oberbach A."/>
            <person name="Till H."/>
            <person name="Bargiela R."/>
            <person name="Campoy C."/>
            <person name="Segura M.T."/>
            <person name="Richter M."/>
            <person name="von Bergen M."/>
            <person name="Seifert J."/>
            <person name="Suarez A."/>
        </authorList>
    </citation>
    <scope>NUCLEOTIDE SEQUENCE</scope>
</reference>
<name>K1USA8_9ZZZZ</name>
<comment type="caution">
    <text evidence="1">The sequence shown here is derived from an EMBL/GenBank/DDBJ whole genome shotgun (WGS) entry which is preliminary data.</text>
</comment>
<proteinExistence type="predicted"/>
<dbReference type="AlphaFoldDB" id="K1USA8"/>
<protein>
    <submittedName>
        <fullName evidence="1">Uncharacterized protein</fullName>
    </submittedName>
</protein>
<sequence>MQGYAKADTFTLKGDNTCVENYAQMTAAYKSNRPKMKKRLFTSKAVEAEIVRVKKLLTNPKLAW</sequence>
<feature type="non-terminal residue" evidence="1">
    <location>
        <position position="64"/>
    </location>
</feature>
<dbReference type="EMBL" id="AJWY01003745">
    <property type="protein sequence ID" value="EKC74406.1"/>
    <property type="molecule type" value="Genomic_DNA"/>
</dbReference>
<evidence type="ECO:0000313" key="1">
    <source>
        <dbReference type="EMBL" id="EKC74406.1"/>
    </source>
</evidence>
<gene>
    <name evidence="1" type="ORF">LEA_05742</name>
</gene>